<dbReference type="GO" id="GO:0004185">
    <property type="term" value="F:serine-type carboxypeptidase activity"/>
    <property type="evidence" value="ECO:0007669"/>
    <property type="project" value="InterPro"/>
</dbReference>
<comment type="similarity">
    <text evidence="1">Belongs to the peptidase S10 family.</text>
</comment>
<dbReference type="Proteomes" id="UP000035740">
    <property type="component" value="Unassembled WGS sequence"/>
</dbReference>
<reference evidence="2 3" key="1">
    <citation type="journal article" date="2014" name="Nature">
        <title>The genome of the recently domesticated crop plant sugar beet (Beta vulgaris).</title>
        <authorList>
            <person name="Dohm J.C."/>
            <person name="Minoche A.E."/>
            <person name="Holtgrawe D."/>
            <person name="Capella-Gutierrez S."/>
            <person name="Zakrzewski F."/>
            <person name="Tafer H."/>
            <person name="Rupp O."/>
            <person name="Sorensen T.R."/>
            <person name="Stracke R."/>
            <person name="Reinhardt R."/>
            <person name="Goesmann A."/>
            <person name="Kraft T."/>
            <person name="Schulz B."/>
            <person name="Stadler P.F."/>
            <person name="Schmidt T."/>
            <person name="Gabaldon T."/>
            <person name="Lehrach H."/>
            <person name="Weisshaar B."/>
            <person name="Himmelbauer H."/>
        </authorList>
    </citation>
    <scope>NUCLEOTIDE SEQUENCE [LARGE SCALE GENOMIC DNA]</scope>
    <source>
        <tissue evidence="2">Taproot</tissue>
    </source>
</reference>
<evidence type="ECO:0000256" key="1">
    <source>
        <dbReference type="ARBA" id="ARBA00009431"/>
    </source>
</evidence>
<dbReference type="InterPro" id="IPR001563">
    <property type="entry name" value="Peptidase_S10"/>
</dbReference>
<evidence type="ECO:0000313" key="3">
    <source>
        <dbReference type="Proteomes" id="UP000035740"/>
    </source>
</evidence>
<dbReference type="OrthoDB" id="1411024at2759"/>
<dbReference type="Gramene" id="KMS94011">
    <property type="protein sequence ID" value="KMS94011"/>
    <property type="gene ID" value="BVRB_025690"/>
</dbReference>
<organism evidence="2 3">
    <name type="scientific">Beta vulgaris subsp. vulgaris</name>
    <name type="common">Beet</name>
    <dbReference type="NCBI Taxonomy" id="3555"/>
    <lineage>
        <taxon>Eukaryota</taxon>
        <taxon>Viridiplantae</taxon>
        <taxon>Streptophyta</taxon>
        <taxon>Embryophyta</taxon>
        <taxon>Tracheophyta</taxon>
        <taxon>Spermatophyta</taxon>
        <taxon>Magnoliopsida</taxon>
        <taxon>eudicotyledons</taxon>
        <taxon>Gunneridae</taxon>
        <taxon>Pentapetalae</taxon>
        <taxon>Caryophyllales</taxon>
        <taxon>Chenopodiaceae</taxon>
        <taxon>Betoideae</taxon>
        <taxon>Beta</taxon>
    </lineage>
</organism>
<dbReference type="InterPro" id="IPR029058">
    <property type="entry name" value="AB_hydrolase_fold"/>
</dbReference>
<dbReference type="Pfam" id="PF00450">
    <property type="entry name" value="Peptidase_S10"/>
    <property type="match status" value="1"/>
</dbReference>
<dbReference type="EMBL" id="KQ096883">
    <property type="protein sequence ID" value="KMS94011.1"/>
    <property type="molecule type" value="Genomic_DNA"/>
</dbReference>
<name>A0A0J8AZ94_BETVV</name>
<feature type="non-terminal residue" evidence="2">
    <location>
        <position position="1"/>
    </location>
</feature>
<dbReference type="SUPFAM" id="SSF53474">
    <property type="entry name" value="alpha/beta-Hydrolases"/>
    <property type="match status" value="1"/>
</dbReference>
<evidence type="ECO:0000313" key="2">
    <source>
        <dbReference type="EMBL" id="KMS94011.1"/>
    </source>
</evidence>
<dbReference type="GO" id="GO:0006508">
    <property type="term" value="P:proteolysis"/>
    <property type="evidence" value="ECO:0007669"/>
    <property type="project" value="InterPro"/>
</dbReference>
<gene>
    <name evidence="2" type="ORF">BVRB_025690</name>
</gene>
<proteinExistence type="inferred from homology"/>
<dbReference type="AlphaFoldDB" id="A0A0J8AZ94"/>
<protein>
    <submittedName>
        <fullName evidence="2">Uncharacterized protein</fullName>
    </submittedName>
</protein>
<sequence>KSGTIRSYGPLTFLVVNEAGHMVPMDQPDVSLKMIDAFIHNQLPTSLISLSVGKEFVSVA</sequence>
<dbReference type="Gene3D" id="3.40.50.12670">
    <property type="match status" value="1"/>
</dbReference>
<keyword evidence="3" id="KW-1185">Reference proteome</keyword>
<accession>A0A0J8AZ94</accession>